<organism evidence="3 4">
    <name type="scientific">Crystallibacter crystallopoietes</name>
    <dbReference type="NCBI Taxonomy" id="37928"/>
    <lineage>
        <taxon>Bacteria</taxon>
        <taxon>Bacillati</taxon>
        <taxon>Actinomycetota</taxon>
        <taxon>Actinomycetes</taxon>
        <taxon>Micrococcales</taxon>
        <taxon>Micrococcaceae</taxon>
        <taxon>Crystallibacter</taxon>
    </lineage>
</organism>
<feature type="chain" id="PRO_5010230836" description="DUF3060 domain-containing protein" evidence="2">
    <location>
        <begin position="28"/>
        <end position="206"/>
    </location>
</feature>
<sequence length="206" mass="20523">MKYQPALRTVVGLAAVVLLMSGCTANATTDTATPIGSAVQGSAPAPAAPAPAEAPAAVDVPAAVEAPDPPAASSTALAQPVLAPGRERKLTLADADVELVCDGGGKIQVLANGITLTVTGHCQEIDILSSGTTVRAESVNEIDVDGPRNTVTVEKAAGLRAEGSNNTLHADEVGKIVLEGQGNQVTFGAGNPQIDDEGSGNNISAK</sequence>
<dbReference type="PROSITE" id="PS51257">
    <property type="entry name" value="PROKAR_LIPOPROTEIN"/>
    <property type="match status" value="1"/>
</dbReference>
<feature type="region of interest" description="Disordered" evidence="1">
    <location>
        <begin position="187"/>
        <end position="206"/>
    </location>
</feature>
<evidence type="ECO:0000256" key="1">
    <source>
        <dbReference type="SAM" id="MobiDB-lite"/>
    </source>
</evidence>
<proteinExistence type="predicted"/>
<keyword evidence="2" id="KW-0732">Signal</keyword>
<dbReference type="EMBL" id="FNKH01000002">
    <property type="protein sequence ID" value="SDQ24907.1"/>
    <property type="molecule type" value="Genomic_DNA"/>
</dbReference>
<dbReference type="OrthoDB" id="4949752at2"/>
<dbReference type="STRING" id="37928.SAMN04489742_0259"/>
<keyword evidence="4" id="KW-1185">Reference proteome</keyword>
<evidence type="ECO:0000313" key="3">
    <source>
        <dbReference type="EMBL" id="SDQ24907.1"/>
    </source>
</evidence>
<accession>A0A1H0ZBW3</accession>
<evidence type="ECO:0008006" key="5">
    <source>
        <dbReference type="Google" id="ProtNLM"/>
    </source>
</evidence>
<gene>
    <name evidence="3" type="ORF">SAMN04489742_0259</name>
</gene>
<reference evidence="3 4" key="1">
    <citation type="submission" date="2016-10" db="EMBL/GenBank/DDBJ databases">
        <authorList>
            <person name="de Groot N.N."/>
        </authorList>
    </citation>
    <scope>NUCLEOTIDE SEQUENCE [LARGE SCALE GENOMIC DNA]</scope>
    <source>
        <strain evidence="3 4">DSM 20117</strain>
    </source>
</reference>
<name>A0A1H0ZBW3_9MICC</name>
<dbReference type="KEGG" id="acry:AC20117_15965"/>
<dbReference type="RefSeq" id="WP_074698686.1">
    <property type="nucleotide sequence ID" value="NZ_CP018863.1"/>
</dbReference>
<dbReference type="Proteomes" id="UP000181917">
    <property type="component" value="Unassembled WGS sequence"/>
</dbReference>
<dbReference type="AlphaFoldDB" id="A0A1H0ZBW3"/>
<protein>
    <recommendedName>
        <fullName evidence="5">DUF3060 domain-containing protein</fullName>
    </recommendedName>
</protein>
<evidence type="ECO:0000313" key="4">
    <source>
        <dbReference type="Proteomes" id="UP000181917"/>
    </source>
</evidence>
<evidence type="ECO:0000256" key="2">
    <source>
        <dbReference type="SAM" id="SignalP"/>
    </source>
</evidence>
<dbReference type="InterPro" id="IPR021417">
    <property type="entry name" value="DUF3060"/>
</dbReference>
<dbReference type="Pfam" id="PF11259">
    <property type="entry name" value="DUF3060"/>
    <property type="match status" value="2"/>
</dbReference>
<feature type="signal peptide" evidence="2">
    <location>
        <begin position="1"/>
        <end position="27"/>
    </location>
</feature>